<organism evidence="1 2">
    <name type="scientific">Carnobacterium alterfunditum</name>
    <dbReference type="NCBI Taxonomy" id="28230"/>
    <lineage>
        <taxon>Bacteria</taxon>
        <taxon>Bacillati</taxon>
        <taxon>Bacillota</taxon>
        <taxon>Bacilli</taxon>
        <taxon>Lactobacillales</taxon>
        <taxon>Carnobacteriaceae</taxon>
        <taxon>Carnobacterium</taxon>
    </lineage>
</organism>
<dbReference type="STRING" id="28230.SAMN05878443_1693"/>
<dbReference type="OrthoDB" id="2157503at2"/>
<gene>
    <name evidence="1" type="ORF">SAMN05878443_1693</name>
</gene>
<reference evidence="2" key="1">
    <citation type="submission" date="2016-11" db="EMBL/GenBank/DDBJ databases">
        <authorList>
            <person name="Varghese N."/>
            <person name="Submissions S."/>
        </authorList>
    </citation>
    <scope>NUCLEOTIDE SEQUENCE [LARGE SCALE GENOMIC DNA]</scope>
    <source>
        <strain evidence="2">313</strain>
    </source>
</reference>
<proteinExistence type="predicted"/>
<dbReference type="RefSeq" id="WP_034548800.1">
    <property type="nucleotide sequence ID" value="NZ_FSRN01000001.1"/>
</dbReference>
<protein>
    <submittedName>
        <fullName evidence="1">Uncharacterized protein</fullName>
    </submittedName>
</protein>
<dbReference type="Proteomes" id="UP000184758">
    <property type="component" value="Unassembled WGS sequence"/>
</dbReference>
<sequence>MDKCEVFLSNGKSLVVNSSTEQLLNKITDEDGEPLESFVLLEDETGTSCYLNPVQVVTVSFSGLNVNKGVDETKISHEEERSKENLAAIKTLSKDIENME</sequence>
<evidence type="ECO:0000313" key="2">
    <source>
        <dbReference type="Proteomes" id="UP000184758"/>
    </source>
</evidence>
<keyword evidence="2" id="KW-1185">Reference proteome</keyword>
<dbReference type="EMBL" id="FSRN01000001">
    <property type="protein sequence ID" value="SIO16135.1"/>
    <property type="molecule type" value="Genomic_DNA"/>
</dbReference>
<evidence type="ECO:0000313" key="1">
    <source>
        <dbReference type="EMBL" id="SIO16135.1"/>
    </source>
</evidence>
<name>A0A1N6H8V7_9LACT</name>
<dbReference type="AlphaFoldDB" id="A0A1N6H8V7"/>
<accession>A0A1N6H8V7</accession>